<dbReference type="Gene3D" id="3.40.50.1240">
    <property type="entry name" value="Phosphoglycerate mutase-like"/>
    <property type="match status" value="1"/>
</dbReference>
<dbReference type="RefSeq" id="WP_268046461.1">
    <property type="nucleotide sequence ID" value="NZ_CP104064.1"/>
</dbReference>
<dbReference type="SMART" id="SM00855">
    <property type="entry name" value="PGAM"/>
    <property type="match status" value="1"/>
</dbReference>
<name>A0ABY6Z836_9BACL</name>
<accession>A0ABY6Z836</accession>
<proteinExistence type="predicted"/>
<dbReference type="InterPro" id="IPR050275">
    <property type="entry name" value="PGM_Phosphatase"/>
</dbReference>
<keyword evidence="2" id="KW-1185">Reference proteome</keyword>
<reference evidence="1" key="1">
    <citation type="submission" date="2022-08" db="EMBL/GenBank/DDBJ databases">
        <title>Alicyclobacillus dauci DSM2870, complete genome.</title>
        <authorList>
            <person name="Wang Q."/>
            <person name="Cai R."/>
            <person name="Wang Z."/>
        </authorList>
    </citation>
    <scope>NUCLEOTIDE SEQUENCE</scope>
    <source>
        <strain evidence="1">DSM 28700</strain>
    </source>
</reference>
<dbReference type="PANTHER" id="PTHR48100">
    <property type="entry name" value="BROAD-SPECIFICITY PHOSPHATASE YOR283W-RELATED"/>
    <property type="match status" value="1"/>
</dbReference>
<dbReference type="Proteomes" id="UP001164803">
    <property type="component" value="Chromosome"/>
</dbReference>
<gene>
    <name evidence="1" type="ORF">NZD86_10475</name>
</gene>
<sequence length="207" mass="22949">MKVYLVRHGHATLNMEGAADRFCGRTDVPLSERGRAQARELGKVLRAQGISRIYHSGLQRSIQTAEIILGEFSDNRARVDLSLAEGMQEVPFGEWEGKTKAEVRSLDSVLYEQWEKQPASTVIPGARPFLPLYEAAIASLSALKGLHNQENIVVVGHSTINRLILIGLLGADLNKYRIIRQDNCAINVLEFKEGSAVTLEKVNWTAL</sequence>
<organism evidence="1 2">
    <name type="scientific">Alicyclobacillus dauci</name>
    <dbReference type="NCBI Taxonomy" id="1475485"/>
    <lineage>
        <taxon>Bacteria</taxon>
        <taxon>Bacillati</taxon>
        <taxon>Bacillota</taxon>
        <taxon>Bacilli</taxon>
        <taxon>Bacillales</taxon>
        <taxon>Alicyclobacillaceae</taxon>
        <taxon>Alicyclobacillus</taxon>
    </lineage>
</organism>
<dbReference type="Pfam" id="PF00300">
    <property type="entry name" value="His_Phos_1"/>
    <property type="match status" value="1"/>
</dbReference>
<dbReference type="PANTHER" id="PTHR48100:SF10">
    <property type="entry name" value="2-CARBOXY-D-ARABINITOL-1-PHOSPHATASE-RELATED"/>
    <property type="match status" value="1"/>
</dbReference>
<evidence type="ECO:0000313" key="2">
    <source>
        <dbReference type="Proteomes" id="UP001164803"/>
    </source>
</evidence>
<dbReference type="EMBL" id="CP104064">
    <property type="protein sequence ID" value="WAH38863.1"/>
    <property type="molecule type" value="Genomic_DNA"/>
</dbReference>
<dbReference type="CDD" id="cd07067">
    <property type="entry name" value="HP_PGM_like"/>
    <property type="match status" value="1"/>
</dbReference>
<evidence type="ECO:0000313" key="1">
    <source>
        <dbReference type="EMBL" id="WAH38863.1"/>
    </source>
</evidence>
<dbReference type="InterPro" id="IPR029033">
    <property type="entry name" value="His_PPase_superfam"/>
</dbReference>
<protein>
    <submittedName>
        <fullName evidence="1">Histidine phosphatase family protein</fullName>
    </submittedName>
</protein>
<dbReference type="InterPro" id="IPR013078">
    <property type="entry name" value="His_Pase_superF_clade-1"/>
</dbReference>
<dbReference type="SUPFAM" id="SSF53254">
    <property type="entry name" value="Phosphoglycerate mutase-like"/>
    <property type="match status" value="1"/>
</dbReference>